<accession>A0ABR1TCU9</accession>
<keyword evidence="2" id="KW-0812">Transmembrane</keyword>
<evidence type="ECO:0000313" key="3">
    <source>
        <dbReference type="EMBL" id="KAK8043790.1"/>
    </source>
</evidence>
<evidence type="ECO:0000256" key="2">
    <source>
        <dbReference type="SAM" id="Phobius"/>
    </source>
</evidence>
<evidence type="ECO:0000313" key="4">
    <source>
        <dbReference type="Proteomes" id="UP001480595"/>
    </source>
</evidence>
<feature type="transmembrane region" description="Helical" evidence="2">
    <location>
        <begin position="49"/>
        <end position="71"/>
    </location>
</feature>
<keyword evidence="4" id="KW-1185">Reference proteome</keyword>
<keyword evidence="2" id="KW-1133">Transmembrane helix</keyword>
<dbReference type="RefSeq" id="XP_066710185.1">
    <property type="nucleotide sequence ID" value="XM_066864037.1"/>
</dbReference>
<feature type="compositionally biased region" description="Acidic residues" evidence="1">
    <location>
        <begin position="107"/>
        <end position="118"/>
    </location>
</feature>
<sequence>MSNAAPATPTTASAMSEAASAKSAAPLRVPNSVASPSASVGLKALLQTWWFPPLIAVQTVTSATIVLYGVIQLQKEVSLLMTGCPYPGWPLLLTVFIVSSAMRIEDDSSQDESQDDLSQDVSLLTAERD</sequence>
<keyword evidence="2" id="KW-0472">Membrane</keyword>
<feature type="region of interest" description="Disordered" evidence="1">
    <location>
        <begin position="106"/>
        <end position="129"/>
    </location>
</feature>
<name>A0ABR1TCU9_9PEZI</name>
<reference evidence="3 4" key="1">
    <citation type="submission" date="2023-01" db="EMBL/GenBank/DDBJ databases">
        <title>Analysis of 21 Apiospora genomes using comparative genomics revels a genus with tremendous synthesis potential of carbohydrate active enzymes and secondary metabolites.</title>
        <authorList>
            <person name="Sorensen T."/>
        </authorList>
    </citation>
    <scope>NUCLEOTIDE SEQUENCE [LARGE SCALE GENOMIC DNA]</scope>
    <source>
        <strain evidence="3 4">CBS 135458</strain>
    </source>
</reference>
<comment type="caution">
    <text evidence="3">The sequence shown here is derived from an EMBL/GenBank/DDBJ whole genome shotgun (WGS) entry which is preliminary data.</text>
</comment>
<dbReference type="EMBL" id="JAQQWL010000012">
    <property type="protein sequence ID" value="KAK8043790.1"/>
    <property type="molecule type" value="Genomic_DNA"/>
</dbReference>
<dbReference type="GeneID" id="92097100"/>
<protein>
    <submittedName>
        <fullName evidence="3">Uncharacterized protein</fullName>
    </submittedName>
</protein>
<gene>
    <name evidence="3" type="ORF">PG994_012628</name>
</gene>
<dbReference type="Proteomes" id="UP001480595">
    <property type="component" value="Unassembled WGS sequence"/>
</dbReference>
<feature type="compositionally biased region" description="Low complexity" evidence="1">
    <location>
        <begin position="119"/>
        <end position="129"/>
    </location>
</feature>
<proteinExistence type="predicted"/>
<organism evidence="3 4">
    <name type="scientific">Apiospora phragmitis</name>
    <dbReference type="NCBI Taxonomy" id="2905665"/>
    <lineage>
        <taxon>Eukaryota</taxon>
        <taxon>Fungi</taxon>
        <taxon>Dikarya</taxon>
        <taxon>Ascomycota</taxon>
        <taxon>Pezizomycotina</taxon>
        <taxon>Sordariomycetes</taxon>
        <taxon>Xylariomycetidae</taxon>
        <taxon>Amphisphaeriales</taxon>
        <taxon>Apiosporaceae</taxon>
        <taxon>Apiospora</taxon>
    </lineage>
</organism>
<evidence type="ECO:0000256" key="1">
    <source>
        <dbReference type="SAM" id="MobiDB-lite"/>
    </source>
</evidence>